<evidence type="ECO:0000259" key="8">
    <source>
        <dbReference type="PROSITE" id="PS50928"/>
    </source>
</evidence>
<dbReference type="Gene3D" id="1.10.3720.10">
    <property type="entry name" value="MetI-like"/>
    <property type="match status" value="1"/>
</dbReference>
<dbReference type="PANTHER" id="PTHR43386:SF25">
    <property type="entry name" value="PEPTIDE ABC TRANSPORTER PERMEASE PROTEIN"/>
    <property type="match status" value="1"/>
</dbReference>
<evidence type="ECO:0000256" key="2">
    <source>
        <dbReference type="ARBA" id="ARBA00022448"/>
    </source>
</evidence>
<keyword evidence="4 7" id="KW-0812">Transmembrane</keyword>
<feature type="transmembrane region" description="Helical" evidence="7">
    <location>
        <begin position="199"/>
        <end position="220"/>
    </location>
</feature>
<dbReference type="RefSeq" id="WP_343211657.1">
    <property type="nucleotide sequence ID" value="NZ_CP123586.1"/>
</dbReference>
<evidence type="ECO:0000313" key="10">
    <source>
        <dbReference type="Proteomes" id="UP001623232"/>
    </source>
</evidence>
<comment type="subcellular location">
    <subcellularLocation>
        <location evidence="1 7">Cell membrane</location>
        <topology evidence="1 7">Multi-pass membrane protein</topology>
    </subcellularLocation>
</comment>
<keyword evidence="9" id="KW-0614">Plasmid</keyword>
<comment type="similarity">
    <text evidence="7">Belongs to the binding-protein-dependent transport system permease family.</text>
</comment>
<dbReference type="CDD" id="cd06261">
    <property type="entry name" value="TM_PBP2"/>
    <property type="match status" value="1"/>
</dbReference>
<geneLocation type="plasmid" evidence="9 10">
    <name>unnamed2</name>
</geneLocation>
<feature type="transmembrane region" description="Helical" evidence="7">
    <location>
        <begin position="122"/>
        <end position="151"/>
    </location>
</feature>
<keyword evidence="5 7" id="KW-1133">Transmembrane helix</keyword>
<dbReference type="Pfam" id="PF00528">
    <property type="entry name" value="BPD_transp_1"/>
    <property type="match status" value="1"/>
</dbReference>
<evidence type="ECO:0000256" key="7">
    <source>
        <dbReference type="RuleBase" id="RU363032"/>
    </source>
</evidence>
<keyword evidence="2 7" id="KW-0813">Transport</keyword>
<feature type="domain" description="ABC transmembrane type-1" evidence="8">
    <location>
        <begin position="74"/>
        <end position="267"/>
    </location>
</feature>
<accession>A0ABZ2Y1A9</accession>
<evidence type="ECO:0000256" key="3">
    <source>
        <dbReference type="ARBA" id="ARBA00022475"/>
    </source>
</evidence>
<gene>
    <name evidence="9" type="ORF">QEZ52_22085</name>
</gene>
<dbReference type="InterPro" id="IPR000515">
    <property type="entry name" value="MetI-like"/>
</dbReference>
<dbReference type="PANTHER" id="PTHR43386">
    <property type="entry name" value="OLIGOPEPTIDE TRANSPORT SYSTEM PERMEASE PROTEIN APPC"/>
    <property type="match status" value="1"/>
</dbReference>
<dbReference type="InterPro" id="IPR035906">
    <property type="entry name" value="MetI-like_sf"/>
</dbReference>
<evidence type="ECO:0000313" key="9">
    <source>
        <dbReference type="EMBL" id="WZK91432.1"/>
    </source>
</evidence>
<feature type="transmembrane region" description="Helical" evidence="7">
    <location>
        <begin position="15"/>
        <end position="36"/>
    </location>
</feature>
<dbReference type="SUPFAM" id="SSF161098">
    <property type="entry name" value="MetI-like"/>
    <property type="match status" value="1"/>
</dbReference>
<proteinExistence type="inferred from homology"/>
<feature type="transmembrane region" description="Helical" evidence="7">
    <location>
        <begin position="78"/>
        <end position="102"/>
    </location>
</feature>
<feature type="transmembrane region" description="Helical" evidence="7">
    <location>
        <begin position="246"/>
        <end position="267"/>
    </location>
</feature>
<dbReference type="Proteomes" id="UP001623232">
    <property type="component" value="Plasmid unnamed2"/>
</dbReference>
<sequence>MNAVMYELHKAPLTAKFGVIVILMYILVALFAPVLAPFGESEIVGYEYEPWSSVNWLGTDSLGRDMATRMIYGARNTICIALVTTIIAFVVGSAAGFFAAILQGWVDQLLSRAVDVVISIPTLIFALLLLTIFGASVASLIGVIALIYATFVYRIARAVAMGIVVMDYVEAAQIRGEGLWWIMRKEILPNAAPPLVAEFGLRFCFVFLTISGLSFLGLGIQPPAADWGSMVRENASLITFGDLTPLIPAAAIGLLTVSINFIVDWMLHKASGLKT</sequence>
<evidence type="ECO:0000256" key="5">
    <source>
        <dbReference type="ARBA" id="ARBA00022989"/>
    </source>
</evidence>
<keyword evidence="3" id="KW-1003">Cell membrane</keyword>
<evidence type="ECO:0000256" key="1">
    <source>
        <dbReference type="ARBA" id="ARBA00004651"/>
    </source>
</evidence>
<dbReference type="EMBL" id="CP123586">
    <property type="protein sequence ID" value="WZK91432.1"/>
    <property type="molecule type" value="Genomic_DNA"/>
</dbReference>
<evidence type="ECO:0000256" key="4">
    <source>
        <dbReference type="ARBA" id="ARBA00022692"/>
    </source>
</evidence>
<keyword evidence="6 7" id="KW-0472">Membrane</keyword>
<reference evidence="9 10" key="1">
    <citation type="submission" date="2023-04" db="EMBL/GenBank/DDBJ databases">
        <title>Complete genome sequence of Alisedimentitalea scapharcae.</title>
        <authorList>
            <person name="Rong J.-C."/>
            <person name="Yi M.-L."/>
            <person name="Zhao Q."/>
        </authorList>
    </citation>
    <scope>NUCLEOTIDE SEQUENCE [LARGE SCALE GENOMIC DNA]</scope>
    <source>
        <strain evidence="9 10">KCTC 42119</strain>
        <plasmid evidence="9 10">unnamed2</plasmid>
    </source>
</reference>
<protein>
    <submittedName>
        <fullName evidence="9">ABC transporter permease</fullName>
    </submittedName>
</protein>
<keyword evidence="10" id="KW-1185">Reference proteome</keyword>
<name>A0ABZ2Y1A9_9RHOB</name>
<dbReference type="PROSITE" id="PS50928">
    <property type="entry name" value="ABC_TM1"/>
    <property type="match status" value="1"/>
</dbReference>
<organism evidence="9 10">
    <name type="scientific">Aliisedimentitalea scapharcae</name>
    <dbReference type="NCBI Taxonomy" id="1524259"/>
    <lineage>
        <taxon>Bacteria</taxon>
        <taxon>Pseudomonadati</taxon>
        <taxon>Pseudomonadota</taxon>
        <taxon>Alphaproteobacteria</taxon>
        <taxon>Rhodobacterales</taxon>
        <taxon>Roseobacteraceae</taxon>
        <taxon>Aliisedimentitalea</taxon>
    </lineage>
</organism>
<dbReference type="InterPro" id="IPR050366">
    <property type="entry name" value="BP-dependent_transpt_permease"/>
</dbReference>
<evidence type="ECO:0000256" key="6">
    <source>
        <dbReference type="ARBA" id="ARBA00023136"/>
    </source>
</evidence>